<feature type="region of interest" description="Disordered" evidence="1">
    <location>
        <begin position="33"/>
        <end position="73"/>
    </location>
</feature>
<dbReference type="EMBL" id="JAKELL010000055">
    <property type="protein sequence ID" value="KAH8986359.1"/>
    <property type="molecule type" value="Genomic_DNA"/>
</dbReference>
<feature type="chain" id="PRO_5042295882" description="Secreted protein" evidence="2">
    <location>
        <begin position="16"/>
        <end position="101"/>
    </location>
</feature>
<keyword evidence="4" id="KW-1185">Reference proteome</keyword>
<name>A0AAD4LFB1_9AGAM</name>
<organism evidence="3 4">
    <name type="scientific">Lactarius akahatsu</name>
    <dbReference type="NCBI Taxonomy" id="416441"/>
    <lineage>
        <taxon>Eukaryota</taxon>
        <taxon>Fungi</taxon>
        <taxon>Dikarya</taxon>
        <taxon>Basidiomycota</taxon>
        <taxon>Agaricomycotina</taxon>
        <taxon>Agaricomycetes</taxon>
        <taxon>Russulales</taxon>
        <taxon>Russulaceae</taxon>
        <taxon>Lactarius</taxon>
    </lineage>
</organism>
<reference evidence="3" key="1">
    <citation type="submission" date="2022-01" db="EMBL/GenBank/DDBJ databases">
        <title>Comparative genomics reveals a dynamic genome evolution in the ectomycorrhizal milk-cap (Lactarius) mushrooms.</title>
        <authorList>
            <consortium name="DOE Joint Genome Institute"/>
            <person name="Lebreton A."/>
            <person name="Tang N."/>
            <person name="Kuo A."/>
            <person name="LaButti K."/>
            <person name="Drula E."/>
            <person name="Barry K."/>
            <person name="Clum A."/>
            <person name="Lipzen A."/>
            <person name="Mousain D."/>
            <person name="Ng V."/>
            <person name="Wang R."/>
            <person name="Wang X."/>
            <person name="Dai Y."/>
            <person name="Henrissat B."/>
            <person name="Grigoriev I.V."/>
            <person name="Guerin-Laguette A."/>
            <person name="Yu F."/>
            <person name="Martin F.M."/>
        </authorList>
    </citation>
    <scope>NUCLEOTIDE SEQUENCE</scope>
    <source>
        <strain evidence="3">QP</strain>
    </source>
</reference>
<protein>
    <recommendedName>
        <fullName evidence="5">Secreted protein</fullName>
    </recommendedName>
</protein>
<proteinExistence type="predicted"/>
<evidence type="ECO:0000313" key="3">
    <source>
        <dbReference type="EMBL" id="KAH8986359.1"/>
    </source>
</evidence>
<evidence type="ECO:0000256" key="1">
    <source>
        <dbReference type="SAM" id="MobiDB-lite"/>
    </source>
</evidence>
<dbReference type="AlphaFoldDB" id="A0AAD4LFB1"/>
<comment type="caution">
    <text evidence="3">The sequence shown here is derived from an EMBL/GenBank/DDBJ whole genome shotgun (WGS) entry which is preliminary data.</text>
</comment>
<keyword evidence="2" id="KW-0732">Signal</keyword>
<evidence type="ECO:0000256" key="2">
    <source>
        <dbReference type="SAM" id="SignalP"/>
    </source>
</evidence>
<gene>
    <name evidence="3" type="ORF">EDB92DRAFT_2105361</name>
</gene>
<evidence type="ECO:0008006" key="5">
    <source>
        <dbReference type="Google" id="ProtNLM"/>
    </source>
</evidence>
<feature type="signal peptide" evidence="2">
    <location>
        <begin position="1"/>
        <end position="15"/>
    </location>
</feature>
<accession>A0AAD4LFB1</accession>
<evidence type="ECO:0000313" key="4">
    <source>
        <dbReference type="Proteomes" id="UP001201163"/>
    </source>
</evidence>
<dbReference type="Proteomes" id="UP001201163">
    <property type="component" value="Unassembled WGS sequence"/>
</dbReference>
<sequence length="101" mass="10960">MSASALLLLLYTVSGMPVMSTCSRDASRAYSNNKHFFPPRVRSGDTPMIPHSLKSATPTTHKPPRPPWLPGVPERDLATVDLWSLAMSPPRTTPTSVTCLG</sequence>